<dbReference type="Proteomes" id="UP000078512">
    <property type="component" value="Unassembled WGS sequence"/>
</dbReference>
<protein>
    <recommendedName>
        <fullName evidence="3">Zincin</fullName>
    </recommendedName>
</protein>
<name>A0A197JD23_9FUNG</name>
<dbReference type="Gene3D" id="3.40.390.10">
    <property type="entry name" value="Collagenase (Catalytic Domain)"/>
    <property type="match status" value="1"/>
</dbReference>
<organism evidence="1 2">
    <name type="scientific">Linnemannia elongata AG-77</name>
    <dbReference type="NCBI Taxonomy" id="1314771"/>
    <lineage>
        <taxon>Eukaryota</taxon>
        <taxon>Fungi</taxon>
        <taxon>Fungi incertae sedis</taxon>
        <taxon>Mucoromycota</taxon>
        <taxon>Mortierellomycotina</taxon>
        <taxon>Mortierellomycetes</taxon>
        <taxon>Mortierellales</taxon>
        <taxon>Mortierellaceae</taxon>
        <taxon>Linnemannia</taxon>
    </lineage>
</organism>
<dbReference type="PROSITE" id="PS51885">
    <property type="entry name" value="NEPRILYSIN"/>
    <property type="match status" value="1"/>
</dbReference>
<accession>A0A197JD23</accession>
<evidence type="ECO:0008006" key="3">
    <source>
        <dbReference type="Google" id="ProtNLM"/>
    </source>
</evidence>
<gene>
    <name evidence="1" type="ORF">K457DRAFT_25461</name>
</gene>
<sequence>MQPLKSQDIKKNWVDVARAVLDFELDLKNPTKDFNLRSVQVLHRPRLQYYFAWFLIRNLTKNRWRISGVAMDSPDFTKVFSCPVSSHMKLKKKCEVW</sequence>
<dbReference type="EMBL" id="KV442132">
    <property type="protein sequence ID" value="OAQ23027.1"/>
    <property type="molecule type" value="Genomic_DNA"/>
</dbReference>
<dbReference type="AlphaFoldDB" id="A0A197JD23"/>
<dbReference type="GO" id="GO:0006508">
    <property type="term" value="P:proteolysis"/>
    <property type="evidence" value="ECO:0007669"/>
    <property type="project" value="InterPro"/>
</dbReference>
<dbReference type="GO" id="GO:0004222">
    <property type="term" value="F:metalloendopeptidase activity"/>
    <property type="evidence" value="ECO:0007669"/>
    <property type="project" value="InterPro"/>
</dbReference>
<keyword evidence="2" id="KW-1185">Reference proteome</keyword>
<dbReference type="SUPFAM" id="SSF55486">
    <property type="entry name" value="Metalloproteases ('zincins'), catalytic domain"/>
    <property type="match status" value="1"/>
</dbReference>
<evidence type="ECO:0000313" key="2">
    <source>
        <dbReference type="Proteomes" id="UP000078512"/>
    </source>
</evidence>
<evidence type="ECO:0000313" key="1">
    <source>
        <dbReference type="EMBL" id="OAQ23027.1"/>
    </source>
</evidence>
<proteinExistence type="predicted"/>
<reference evidence="1 2" key="1">
    <citation type="submission" date="2016-05" db="EMBL/GenBank/DDBJ databases">
        <title>Genome sequencing reveals origins of a unique bacterial endosymbiosis in the earliest lineages of terrestrial Fungi.</title>
        <authorList>
            <consortium name="DOE Joint Genome Institute"/>
            <person name="Uehling J."/>
            <person name="Gryganskyi A."/>
            <person name="Hameed K."/>
            <person name="Tschaplinski T."/>
            <person name="Misztal P."/>
            <person name="Wu S."/>
            <person name="Desiro A."/>
            <person name="Vande Pol N."/>
            <person name="Du Z.-Y."/>
            <person name="Zienkiewicz A."/>
            <person name="Zienkiewicz K."/>
            <person name="Morin E."/>
            <person name="Tisserant E."/>
            <person name="Splivallo R."/>
            <person name="Hainaut M."/>
            <person name="Henrissat B."/>
            <person name="Ohm R."/>
            <person name="Kuo A."/>
            <person name="Yan J."/>
            <person name="Lipzen A."/>
            <person name="Nolan M."/>
            <person name="Labutti K."/>
            <person name="Barry K."/>
            <person name="Goldstein A."/>
            <person name="Labbe J."/>
            <person name="Schadt C."/>
            <person name="Tuskan G."/>
            <person name="Grigoriev I."/>
            <person name="Martin F."/>
            <person name="Vilgalys R."/>
            <person name="Bonito G."/>
        </authorList>
    </citation>
    <scope>NUCLEOTIDE SEQUENCE [LARGE SCALE GENOMIC DNA]</scope>
    <source>
        <strain evidence="1 2">AG-77</strain>
    </source>
</reference>
<dbReference type="InterPro" id="IPR000718">
    <property type="entry name" value="Peptidase_M13"/>
</dbReference>
<dbReference type="InterPro" id="IPR024079">
    <property type="entry name" value="MetalloPept_cat_dom_sf"/>
</dbReference>